<keyword evidence="3" id="KW-1185">Reference proteome</keyword>
<proteinExistence type="predicted"/>
<feature type="signal peptide" evidence="1">
    <location>
        <begin position="1"/>
        <end position="21"/>
    </location>
</feature>
<comment type="caution">
    <text evidence="2">The sequence shown here is derived from an EMBL/GenBank/DDBJ whole genome shotgun (WGS) entry which is preliminary data.</text>
</comment>
<feature type="chain" id="PRO_5045963470" description="Transglutaminase-like domain-containing protein" evidence="1">
    <location>
        <begin position="22"/>
        <end position="379"/>
    </location>
</feature>
<dbReference type="EMBL" id="JBCHKQ010000001">
    <property type="protein sequence ID" value="MEM5947136.1"/>
    <property type="molecule type" value="Genomic_DNA"/>
</dbReference>
<organism evidence="2 3">
    <name type="scientific">Rarispira pelagica</name>
    <dbReference type="NCBI Taxonomy" id="3141764"/>
    <lineage>
        <taxon>Bacteria</taxon>
        <taxon>Pseudomonadati</taxon>
        <taxon>Spirochaetota</taxon>
        <taxon>Spirochaetia</taxon>
        <taxon>Winmispirales</taxon>
        <taxon>Winmispiraceae</taxon>
        <taxon>Rarispira</taxon>
    </lineage>
</organism>
<name>A0ABU9U8Z6_9SPIR</name>
<evidence type="ECO:0000256" key="1">
    <source>
        <dbReference type="SAM" id="SignalP"/>
    </source>
</evidence>
<dbReference type="Proteomes" id="UP001466331">
    <property type="component" value="Unassembled WGS sequence"/>
</dbReference>
<dbReference type="RefSeq" id="WP_420068589.1">
    <property type="nucleotide sequence ID" value="NZ_JBCHKQ010000001.1"/>
</dbReference>
<gene>
    <name evidence="2" type="ORF">WKV44_01110</name>
</gene>
<evidence type="ECO:0008006" key="4">
    <source>
        <dbReference type="Google" id="ProtNLM"/>
    </source>
</evidence>
<keyword evidence="1" id="KW-0732">Signal</keyword>
<reference evidence="2 3" key="1">
    <citation type="submission" date="2024-03" db="EMBL/GenBank/DDBJ databases">
        <title>Ignisphaera cupida sp. nov., a hyperthermophilic hydrolytic archaeon from a hot spring of Kamchatka, and proposal of Ignisphaeraceae fam. nov.</title>
        <authorList>
            <person name="Podosokorskaya O.A."/>
            <person name="Elcheninov A.G."/>
            <person name="Maltseva A.I."/>
            <person name="Zayulina K.S."/>
            <person name="Novikov A."/>
            <person name="Merkel A.Y."/>
        </authorList>
    </citation>
    <scope>NUCLEOTIDE SEQUENCE [LARGE SCALE GENOMIC DNA]</scope>
    <source>
        <strain evidence="2 3">38H-sp</strain>
    </source>
</reference>
<protein>
    <recommendedName>
        <fullName evidence="4">Transglutaminase-like domain-containing protein</fullName>
    </recommendedName>
</protein>
<accession>A0ABU9U8Z6</accession>
<evidence type="ECO:0000313" key="3">
    <source>
        <dbReference type="Proteomes" id="UP001466331"/>
    </source>
</evidence>
<sequence>MKSCKSVLLFFSLIFGAVIHADPYTDDRYGFIVEPPVDWQITQSEKGLTATSPDGSVVFQVAAFESDKFESSMDIAAAFLGAMEAKGDTAGFVAYDNNDCILADASFDVEQGSLRGFFVFINDAPMDYIVMSYAPQELYDKVSDLIISSVNSFSPSQERYFYPGPISQFFYPVDGPQKKKYKLNILDTDFAINIDPGEEDASQVMIEREARILMTYKDELAYRAWERYYRLITRDQYVRLAPLVSQLEEILAKKNIDVQDYPNVLLKWLQGFDFKRSGTISDLIPPVSCLTQKAGDCDSLALTYLIILHYFGFDGILMLSSEYAHAMAAVDTAGDGARFSHDRKRYLVAELTDDVPIGMIASDMSDPAKWIGVSIFKYQ</sequence>
<evidence type="ECO:0000313" key="2">
    <source>
        <dbReference type="EMBL" id="MEM5947136.1"/>
    </source>
</evidence>